<dbReference type="NCBIfam" id="NF038156">
    <property type="entry name" value="lant_syn_V_LxmK"/>
    <property type="match status" value="1"/>
</dbReference>
<name>A0A7W7FYR4_9PSEU</name>
<organism evidence="1 2">
    <name type="scientific">Crossiella cryophila</name>
    <dbReference type="NCBI Taxonomy" id="43355"/>
    <lineage>
        <taxon>Bacteria</taxon>
        <taxon>Bacillati</taxon>
        <taxon>Actinomycetota</taxon>
        <taxon>Actinomycetes</taxon>
        <taxon>Pseudonocardiales</taxon>
        <taxon>Pseudonocardiaceae</taxon>
        <taxon>Crossiella</taxon>
    </lineage>
</organism>
<evidence type="ECO:0000313" key="2">
    <source>
        <dbReference type="Proteomes" id="UP000533598"/>
    </source>
</evidence>
<dbReference type="SUPFAM" id="SSF56112">
    <property type="entry name" value="Protein kinase-like (PK-like)"/>
    <property type="match status" value="1"/>
</dbReference>
<comment type="caution">
    <text evidence="1">The sequence shown here is derived from an EMBL/GenBank/DDBJ whole genome shotgun (WGS) entry which is preliminary data.</text>
</comment>
<dbReference type="AlphaFoldDB" id="A0A7W7FYR4"/>
<reference evidence="1 2" key="1">
    <citation type="submission" date="2020-08" db="EMBL/GenBank/DDBJ databases">
        <title>Sequencing the genomes of 1000 actinobacteria strains.</title>
        <authorList>
            <person name="Klenk H.-P."/>
        </authorList>
    </citation>
    <scope>NUCLEOTIDE SEQUENCE [LARGE SCALE GENOMIC DNA]</scope>
    <source>
        <strain evidence="1 2">DSM 44230</strain>
    </source>
</reference>
<evidence type="ECO:0008006" key="3">
    <source>
        <dbReference type="Google" id="ProtNLM"/>
    </source>
</evidence>
<gene>
    <name evidence="1" type="ORF">HNR67_006437</name>
</gene>
<dbReference type="InterPro" id="IPR011009">
    <property type="entry name" value="Kinase-like_dom_sf"/>
</dbReference>
<dbReference type="Gene3D" id="3.90.1200.10">
    <property type="match status" value="1"/>
</dbReference>
<dbReference type="EMBL" id="JACHMH010000001">
    <property type="protein sequence ID" value="MBB4680319.1"/>
    <property type="molecule type" value="Genomic_DNA"/>
</dbReference>
<evidence type="ECO:0000313" key="1">
    <source>
        <dbReference type="EMBL" id="MBB4680319.1"/>
    </source>
</evidence>
<dbReference type="RefSeq" id="WP_185006034.1">
    <property type="nucleotide sequence ID" value="NZ_BAAAUI010000009.1"/>
</dbReference>
<dbReference type="Proteomes" id="UP000533598">
    <property type="component" value="Unassembled WGS sequence"/>
</dbReference>
<protein>
    <recommendedName>
        <fullName evidence="3">Aminoglycoside phosphotransferase domain-containing protein</fullName>
    </recommendedName>
</protein>
<sequence>MRSAETTRHRFNPTAPATAVNTLLTRLGLGALPADGLTSYGGRNTNWAGTTGTGEAVFVKHFTDPAALRRAVAFEELSAGRIPAPRCLGWSEVDGLQVFELLTGSRSGAELVQDGLFDEHLSARAGSLLAQVHSLDGPELEATPPQLPSLELLAALPLAVLGELSMAQLQAWALMQEDAAFLAAVHRLRALEAAAPRVPAHTDLRLDQFVLAGDELRLLDWEEFRLADAARDVGAFLGEWLFQATFKIMDSEAPELRHEDIVQRGVTAFRGYRGRLEAFWRAYLDRRGAVDPGFTERAAGFAGWQLFERLLSIGRERSVLSPIARAAAGVGRTVLLHPRATTGLLGLSTSDTEVTT</sequence>
<keyword evidence="2" id="KW-1185">Reference proteome</keyword>
<accession>A0A7W7FYR4</accession>
<proteinExistence type="predicted"/>